<protein>
    <submittedName>
        <fullName evidence="2">Alpha/beta-hydrolase</fullName>
    </submittedName>
</protein>
<feature type="domain" description="Carboxylesterase type B" evidence="1">
    <location>
        <begin position="4"/>
        <end position="450"/>
    </location>
</feature>
<organism evidence="2 3">
    <name type="scientific">Morchella conica CCBAS932</name>
    <dbReference type="NCBI Taxonomy" id="1392247"/>
    <lineage>
        <taxon>Eukaryota</taxon>
        <taxon>Fungi</taxon>
        <taxon>Dikarya</taxon>
        <taxon>Ascomycota</taxon>
        <taxon>Pezizomycotina</taxon>
        <taxon>Pezizomycetes</taxon>
        <taxon>Pezizales</taxon>
        <taxon>Morchellaceae</taxon>
        <taxon>Morchella</taxon>
    </lineage>
</organism>
<sequence length="546" mass="60931">MEKTRILTTKLGRITGAVLDNVVQYRGIPYARIPGRFKDPVGPVTHLGDFDATKWGPMAVQQPDAEEVDARVLNHKLTPMPAERKTMSELECANLVVVTPYTSVHAEEREKDNLSPTTVLLPTIVWVHGGANRIGSANFVGYDMRRFVKHSIDVVGRPVVVVSLNYRLGTLGYLACGEVGAGGNYGLKDQVVGLRWVKEHIQQFGGDPDNITFMGESAGGIAGSLHLYSKVPLFKRAILLSGLAGLLPPRPLDAQELIYLKTCEKLDFANLPPLQRAERMLTIPAVELAKIAFEVEICPTSDGEFIPTKDWIRHENFKPLPDWCDSLVIGSCKDEWGVMQQGGAIKDYSNPLRTFKRRISRQLTPEQTSSLLSHFRLSPSDPRDTTIEKLYVLIADYGFRLPAYMFTRYWTGHPQKEAYFAQFAVPTPLEGPNRGRAHHGVDVVFSFLNQHDELPETGGYRELEGEVAAAWCRYVYGEAPWGAYDEEGGKVVRVFDVGGRGGERRLDEWGRGEWEAWKVMEEAGVDRVWEMGQAFLAGPGEEGEED</sequence>
<evidence type="ECO:0000313" key="3">
    <source>
        <dbReference type="Proteomes" id="UP000277580"/>
    </source>
</evidence>
<dbReference type="GO" id="GO:0016787">
    <property type="term" value="F:hydrolase activity"/>
    <property type="evidence" value="ECO:0007669"/>
    <property type="project" value="UniProtKB-KW"/>
</dbReference>
<dbReference type="InterPro" id="IPR002018">
    <property type="entry name" value="CarbesteraseB"/>
</dbReference>
<evidence type="ECO:0000313" key="2">
    <source>
        <dbReference type="EMBL" id="RPB12016.1"/>
    </source>
</evidence>
<evidence type="ECO:0000259" key="1">
    <source>
        <dbReference type="Pfam" id="PF00135"/>
    </source>
</evidence>
<dbReference type="Proteomes" id="UP000277580">
    <property type="component" value="Unassembled WGS sequence"/>
</dbReference>
<keyword evidence="3" id="KW-1185">Reference proteome</keyword>
<proteinExistence type="predicted"/>
<dbReference type="InterPro" id="IPR050309">
    <property type="entry name" value="Type-B_Carboxylest/Lipase"/>
</dbReference>
<dbReference type="Gene3D" id="3.40.50.1820">
    <property type="entry name" value="alpha/beta hydrolase"/>
    <property type="match status" value="1"/>
</dbReference>
<name>A0A3N4KNK6_9PEZI</name>
<accession>A0A3N4KNK6</accession>
<dbReference type="OrthoDB" id="3200163at2759"/>
<dbReference type="AlphaFoldDB" id="A0A3N4KNK6"/>
<dbReference type="InParanoid" id="A0A3N4KNK6"/>
<dbReference type="EMBL" id="ML119131">
    <property type="protein sequence ID" value="RPB12016.1"/>
    <property type="molecule type" value="Genomic_DNA"/>
</dbReference>
<keyword evidence="2" id="KW-0378">Hydrolase</keyword>
<dbReference type="Pfam" id="PF00135">
    <property type="entry name" value="COesterase"/>
    <property type="match status" value="1"/>
</dbReference>
<dbReference type="SUPFAM" id="SSF53474">
    <property type="entry name" value="alpha/beta-Hydrolases"/>
    <property type="match status" value="1"/>
</dbReference>
<dbReference type="PANTHER" id="PTHR11559">
    <property type="entry name" value="CARBOXYLESTERASE"/>
    <property type="match status" value="1"/>
</dbReference>
<dbReference type="InterPro" id="IPR029058">
    <property type="entry name" value="AB_hydrolase_fold"/>
</dbReference>
<reference evidence="2 3" key="1">
    <citation type="journal article" date="2018" name="Nat. Ecol. Evol.">
        <title>Pezizomycetes genomes reveal the molecular basis of ectomycorrhizal truffle lifestyle.</title>
        <authorList>
            <person name="Murat C."/>
            <person name="Payen T."/>
            <person name="Noel B."/>
            <person name="Kuo A."/>
            <person name="Morin E."/>
            <person name="Chen J."/>
            <person name="Kohler A."/>
            <person name="Krizsan K."/>
            <person name="Balestrini R."/>
            <person name="Da Silva C."/>
            <person name="Montanini B."/>
            <person name="Hainaut M."/>
            <person name="Levati E."/>
            <person name="Barry K.W."/>
            <person name="Belfiori B."/>
            <person name="Cichocki N."/>
            <person name="Clum A."/>
            <person name="Dockter R.B."/>
            <person name="Fauchery L."/>
            <person name="Guy J."/>
            <person name="Iotti M."/>
            <person name="Le Tacon F."/>
            <person name="Lindquist E.A."/>
            <person name="Lipzen A."/>
            <person name="Malagnac F."/>
            <person name="Mello A."/>
            <person name="Molinier V."/>
            <person name="Miyauchi S."/>
            <person name="Poulain J."/>
            <person name="Riccioni C."/>
            <person name="Rubini A."/>
            <person name="Sitrit Y."/>
            <person name="Splivallo R."/>
            <person name="Traeger S."/>
            <person name="Wang M."/>
            <person name="Zifcakova L."/>
            <person name="Wipf D."/>
            <person name="Zambonelli A."/>
            <person name="Paolocci F."/>
            <person name="Nowrousian M."/>
            <person name="Ottonello S."/>
            <person name="Baldrian P."/>
            <person name="Spatafora J.W."/>
            <person name="Henrissat B."/>
            <person name="Nagy L.G."/>
            <person name="Aury J.M."/>
            <person name="Wincker P."/>
            <person name="Grigoriev I.V."/>
            <person name="Bonfante P."/>
            <person name="Martin F.M."/>
        </authorList>
    </citation>
    <scope>NUCLEOTIDE SEQUENCE [LARGE SCALE GENOMIC DNA]</scope>
    <source>
        <strain evidence="2 3">CCBAS932</strain>
    </source>
</reference>
<gene>
    <name evidence="2" type="ORF">P167DRAFT_605944</name>
</gene>
<dbReference type="STRING" id="1392247.A0A3N4KNK6"/>